<sequence>MSEEEILFELGDIVLLVGGQIDGLRGRIYYIDENLIRILPDGLSDRLVDIPIVDGDLDPTLKIEHLYSVSKRIHPAFVAQISAEVEEFAETFDKDGTPGPSYKIRAINESADTLTLVDETGGEIVVEANFIGIPFDLPFAVLRPRAPPEEIVNGPELPADEEDDDGFGEILDEEINDAGDAVEEIREIPSSRRIYSDAVQRNDMLQEMVSFLDKAAQKNPERHKQIRTRVEQCILLRNALIEYNPSGEPIGTYTTSLLTISDLIATKTVSLSRSVMRAKRVLYLDHTRESLYKIALGESPIDPTEIPDADVDIRYLDEVINETVDYMNTQMGGISSQILSPDSLPEWYLSWETLNKVFHTSWTLSGEQQPKPFIRDTEFLRFPILDIECVDGLPSLNAGAETLITSDQVKKIQMSLLRGLGPKFARLREKDPLRRIESPEEGTIVNTIVFPLSERQYLGSIRSGVIAKDIAFSSMPIQTMKDIMERLEGIPDRPTAGGILLVGEGGNTNGSISLDDWIASQPLYPLGLADAMVELASYGISNFEWNAEQQDVLLKKIDGYRALIKQFIIELRDRMAKVISEQVITENPFLQGDTLKVFVDSIRAEPLLEVILTNVKNTTPPYKNNDIAIVAAILNSSTDLFLNAMAQIPGTLAKERNRLVREQYIKALSNALLKSEVNALSIYIPEPNDCAHVKDYTLIQRQKDLETRMKLFAKFVTRYEGTRKHNWVNCSACKEHLVCYHEILLLKEYLHPKEKGEIHKELLLAFSGGAFQGKFICKNCGQPISDFEYDTSIEYADDGTPLSGRAVLEEEPNIKDTLDLILGDDVENSGTVEDEITFKSESQRIIFTAAKRLFDTVGIYAKTDTLKRVLIRVEAEMLKQPSLGDYKQLTKGKRAIDYQTFINRIMVAALAGNCLIEIQTNIPGFVVRYKLAGCRAGFSGFPVGNEKDRTGLEYIICAVASVRDDTAPWNLTGYQQETSEKRRIESITINIERVLNAALSQAAVQQQISKKREYLKSVYGTLVNSEQLPEKIPDGFRPIPYAISKEDATKMPTIPDAATQSEKIHGWIMLAHQLGVESGNVVKGNPFSDATCCLGPIQEPGKFWKAVTSLPELPLKTPPQGPINSHVSIHFRPRPYETLVGTVPPDIMYRIFLKVCYEGPKKGLAHQPGYTNICANCGFIFPENPYTTKPFPPIGSKELLKTYTEEVESIITKGKVSLQTQKVKTDSSTFESVLDATHRAYSVIPYSPRRPPAGMSLFELFRTLDPEPFEGWKKLVTLTMEKFSALVPGPNKIEIATAYGILSEFSTDSLNVLKERIGLQNTATLQKILEGPVIESTEAILTYILVPFQRIVSGFQISSLKISNRNELGSGTEEDINQNLKQHVQFITQLSKSAVGLTLEKIKWVVQRISRAITLLKENVRSAFIPGGEIGLPYVVIALVTGILANFIDPDFNPINGETEMIDATARGPVQILDVCVQKMRLESLKFTNENIKEMIARRDEIEKNLFIRRFEGLTPQEKAMAKRIKQLGLKEWAIGGTNAIQKYDSDQYEVERNQRAEMGFTEIFSPEDAGAEGGYDHEQIAEDDY</sequence>
<protein>
    <submittedName>
        <fullName evidence="1">Uncharacterized protein</fullName>
    </submittedName>
</protein>
<reference evidence="1" key="1">
    <citation type="journal article" date="2020" name="Nature">
        <title>Giant virus diversity and host interactions through global metagenomics.</title>
        <authorList>
            <person name="Schulz F."/>
            <person name="Roux S."/>
            <person name="Paez-Espino D."/>
            <person name="Jungbluth S."/>
            <person name="Walsh D.A."/>
            <person name="Denef V.J."/>
            <person name="McMahon K.D."/>
            <person name="Konstantinidis K.T."/>
            <person name="Eloe-Fadrosh E.A."/>
            <person name="Kyrpides N.C."/>
            <person name="Woyke T."/>
        </authorList>
    </citation>
    <scope>NUCLEOTIDE SEQUENCE</scope>
    <source>
        <strain evidence="1">GVMAG-S-1101172-89</strain>
    </source>
</reference>
<name>A0A6C0K6F8_9ZZZZ</name>
<dbReference type="EMBL" id="MN740808">
    <property type="protein sequence ID" value="QHU12666.1"/>
    <property type="molecule type" value="Genomic_DNA"/>
</dbReference>
<evidence type="ECO:0000313" key="1">
    <source>
        <dbReference type="EMBL" id="QHU12666.1"/>
    </source>
</evidence>
<organism evidence="1">
    <name type="scientific">viral metagenome</name>
    <dbReference type="NCBI Taxonomy" id="1070528"/>
    <lineage>
        <taxon>unclassified sequences</taxon>
        <taxon>metagenomes</taxon>
        <taxon>organismal metagenomes</taxon>
    </lineage>
</organism>
<accession>A0A6C0K6F8</accession>
<proteinExistence type="predicted"/>